<name>A0A9X1PCV0_9BACT</name>
<comment type="caution">
    <text evidence="2">The sequence shown here is derived from an EMBL/GenBank/DDBJ whole genome shotgun (WGS) entry which is preliminary data.</text>
</comment>
<dbReference type="Proteomes" id="UP001139700">
    <property type="component" value="Unassembled WGS sequence"/>
</dbReference>
<evidence type="ECO:0000313" key="3">
    <source>
        <dbReference type="Proteomes" id="UP001139700"/>
    </source>
</evidence>
<dbReference type="EMBL" id="JAJTTA010000002">
    <property type="protein sequence ID" value="MCF0041593.1"/>
    <property type="molecule type" value="Genomic_DNA"/>
</dbReference>
<reference evidence="2" key="1">
    <citation type="submission" date="2021-12" db="EMBL/GenBank/DDBJ databases">
        <title>Novel species in genus Dyadobacter.</title>
        <authorList>
            <person name="Ma C."/>
        </authorList>
    </citation>
    <scope>NUCLEOTIDE SEQUENCE</scope>
    <source>
        <strain evidence="2">CY399</strain>
    </source>
</reference>
<proteinExistence type="predicted"/>
<keyword evidence="3" id="KW-1185">Reference proteome</keyword>
<evidence type="ECO:0000313" key="2">
    <source>
        <dbReference type="EMBL" id="MCF0041593.1"/>
    </source>
</evidence>
<keyword evidence="2" id="KW-0378">Hydrolase</keyword>
<accession>A0A9X1PCV0</accession>
<gene>
    <name evidence="2" type="ORF">LXM24_15920</name>
</gene>
<evidence type="ECO:0000259" key="1">
    <source>
        <dbReference type="Pfam" id="PF08386"/>
    </source>
</evidence>
<dbReference type="SUPFAM" id="SSF53474">
    <property type="entry name" value="alpha/beta-Hydrolases"/>
    <property type="match status" value="1"/>
</dbReference>
<sequence length="135" mass="14664">MAATAGLTAQETFLKIGFTSSKSSLAAGEAAYQRIQRRQVDRDRPLSQQSRIAEVTAVLGWAQSYANAFKELEGLSQPALIVQGEFDVAVPVSNAVKMSEHLPNAELAIFPNAGHAALFQNPQQFLRLTSKFLSE</sequence>
<organism evidence="2 3">
    <name type="scientific">Dyadobacter fanqingshengii</name>
    <dbReference type="NCBI Taxonomy" id="2906443"/>
    <lineage>
        <taxon>Bacteria</taxon>
        <taxon>Pseudomonadati</taxon>
        <taxon>Bacteroidota</taxon>
        <taxon>Cytophagia</taxon>
        <taxon>Cytophagales</taxon>
        <taxon>Spirosomataceae</taxon>
        <taxon>Dyadobacter</taxon>
    </lineage>
</organism>
<dbReference type="GO" id="GO:0016787">
    <property type="term" value="F:hydrolase activity"/>
    <property type="evidence" value="ECO:0007669"/>
    <property type="project" value="UniProtKB-KW"/>
</dbReference>
<dbReference type="Pfam" id="PF08386">
    <property type="entry name" value="Abhydrolase_4"/>
    <property type="match status" value="1"/>
</dbReference>
<protein>
    <submittedName>
        <fullName evidence="2">Alpha/beta hydrolase</fullName>
    </submittedName>
</protein>
<dbReference type="InterPro" id="IPR013595">
    <property type="entry name" value="Pept_S33_TAP-like_C"/>
</dbReference>
<feature type="domain" description="Peptidase S33 tripeptidyl aminopeptidase-like C-terminal" evidence="1">
    <location>
        <begin position="60"/>
        <end position="121"/>
    </location>
</feature>
<dbReference type="AlphaFoldDB" id="A0A9X1PCV0"/>
<dbReference type="InterPro" id="IPR029058">
    <property type="entry name" value="AB_hydrolase_fold"/>
</dbReference>
<dbReference type="Gene3D" id="3.40.50.1820">
    <property type="entry name" value="alpha/beta hydrolase"/>
    <property type="match status" value="1"/>
</dbReference>